<accession>G8BR51</accession>
<dbReference type="Pfam" id="PF08619">
    <property type="entry name" value="Nha1_C"/>
    <property type="match status" value="2"/>
</dbReference>
<dbReference type="GO" id="GO:0097623">
    <property type="term" value="P:potassium ion export across plasma membrane"/>
    <property type="evidence" value="ECO:0007669"/>
    <property type="project" value="EnsemblFungi"/>
</dbReference>
<dbReference type="KEGG" id="tpf:TPHA_0C00710"/>
<dbReference type="GO" id="GO:0006970">
    <property type="term" value="P:response to osmotic stress"/>
    <property type="evidence" value="ECO:0007669"/>
    <property type="project" value="EnsemblFungi"/>
</dbReference>
<evidence type="ECO:0000256" key="9">
    <source>
        <dbReference type="ARBA" id="ARBA00023136"/>
    </source>
</evidence>
<evidence type="ECO:0008006" key="17">
    <source>
        <dbReference type="Google" id="ProtNLM"/>
    </source>
</evidence>
<feature type="compositionally biased region" description="Basic and acidic residues" evidence="11">
    <location>
        <begin position="593"/>
        <end position="609"/>
    </location>
</feature>
<evidence type="ECO:0000256" key="4">
    <source>
        <dbReference type="ARBA" id="ARBA00022449"/>
    </source>
</evidence>
<dbReference type="InterPro" id="IPR013928">
    <property type="entry name" value="Cation/H_antiporter_C"/>
</dbReference>
<dbReference type="STRING" id="1071381.G8BR51"/>
<feature type="transmembrane region" description="Helical" evidence="12">
    <location>
        <begin position="414"/>
        <end position="438"/>
    </location>
</feature>
<keyword evidence="7" id="KW-0915">Sodium</keyword>
<feature type="transmembrane region" description="Helical" evidence="12">
    <location>
        <begin position="245"/>
        <end position="262"/>
    </location>
</feature>
<dbReference type="EMBL" id="HE612858">
    <property type="protein sequence ID" value="CCE62227.1"/>
    <property type="molecule type" value="Genomic_DNA"/>
</dbReference>
<feature type="region of interest" description="Disordered" evidence="11">
    <location>
        <begin position="567"/>
        <end position="626"/>
    </location>
</feature>
<feature type="domain" description="Cation/H+ exchanger transmembrane" evidence="13">
    <location>
        <begin position="25"/>
        <end position="436"/>
    </location>
</feature>
<dbReference type="Pfam" id="PF00999">
    <property type="entry name" value="Na_H_Exchanger"/>
    <property type="match status" value="1"/>
</dbReference>
<dbReference type="GO" id="GO:0120029">
    <property type="term" value="P:proton export across plasma membrane"/>
    <property type="evidence" value="ECO:0007669"/>
    <property type="project" value="InterPro"/>
</dbReference>
<feature type="region of interest" description="Disordered" evidence="11">
    <location>
        <begin position="823"/>
        <end position="915"/>
    </location>
</feature>
<evidence type="ECO:0000256" key="10">
    <source>
        <dbReference type="ARBA" id="ARBA00023201"/>
    </source>
</evidence>
<keyword evidence="9 12" id="KW-0472">Membrane</keyword>
<feature type="compositionally biased region" description="Low complexity" evidence="11">
    <location>
        <begin position="610"/>
        <end position="619"/>
    </location>
</feature>
<dbReference type="AlphaFoldDB" id="G8BR51"/>
<dbReference type="OMA" id="WPITCFF"/>
<dbReference type="GO" id="GO:0005886">
    <property type="term" value="C:plasma membrane"/>
    <property type="evidence" value="ECO:0007669"/>
    <property type="project" value="EnsemblFungi"/>
</dbReference>
<dbReference type="InterPro" id="IPR006153">
    <property type="entry name" value="Cation/H_exchanger_TM"/>
</dbReference>
<keyword evidence="8" id="KW-0406">Ion transport</keyword>
<dbReference type="RefSeq" id="XP_003684661.1">
    <property type="nucleotide sequence ID" value="XM_003684613.1"/>
</dbReference>
<feature type="transmembrane region" description="Helical" evidence="12">
    <location>
        <begin position="296"/>
        <end position="315"/>
    </location>
</feature>
<feature type="transmembrane region" description="Helical" evidence="12">
    <location>
        <begin position="362"/>
        <end position="382"/>
    </location>
</feature>
<dbReference type="OrthoDB" id="5327978at2759"/>
<organism evidence="15 16">
    <name type="scientific">Tetrapisispora phaffii (strain ATCC 24235 / CBS 4417 / NBRC 1672 / NRRL Y-8282 / UCD 70-5)</name>
    <name type="common">Yeast</name>
    <name type="synonym">Fabospora phaffii</name>
    <dbReference type="NCBI Taxonomy" id="1071381"/>
    <lineage>
        <taxon>Eukaryota</taxon>
        <taxon>Fungi</taxon>
        <taxon>Dikarya</taxon>
        <taxon>Ascomycota</taxon>
        <taxon>Saccharomycotina</taxon>
        <taxon>Saccharomycetes</taxon>
        <taxon>Saccharomycetales</taxon>
        <taxon>Saccharomycetaceae</taxon>
        <taxon>Tetrapisispora</taxon>
    </lineage>
</organism>
<gene>
    <name evidence="15" type="primary">TPHA0C00710</name>
    <name evidence="15" type="ordered locus">TPHA_0C00710</name>
</gene>
<feature type="domain" description="Alkali metal cation/H+ antiporter Nha1 C-terminal" evidence="14">
    <location>
        <begin position="463"/>
        <end position="835"/>
    </location>
</feature>
<feature type="transmembrane region" description="Helical" evidence="12">
    <location>
        <begin position="204"/>
        <end position="225"/>
    </location>
</feature>
<dbReference type="PANTHER" id="PTHR31382:SF4">
    <property type="entry name" value="NA(+)_H(+) ANTIPORTER"/>
    <property type="match status" value="1"/>
</dbReference>
<dbReference type="HOGENOM" id="CLU_008635_0_1_1"/>
<dbReference type="FunFam" id="1.20.1530.20:FF:000015">
    <property type="entry name" value="Na(+)/H(+) antiporter 2"/>
    <property type="match status" value="1"/>
</dbReference>
<feature type="region of interest" description="Disordered" evidence="11">
    <location>
        <begin position="481"/>
        <end position="548"/>
    </location>
</feature>
<feature type="compositionally biased region" description="Basic and acidic residues" evidence="11">
    <location>
        <begin position="482"/>
        <end position="492"/>
    </location>
</feature>
<keyword evidence="4" id="KW-0050">Antiport</keyword>
<comment type="subcellular location">
    <subcellularLocation>
        <location evidence="1">Membrane</location>
        <topology evidence="1">Multi-pass membrane protein</topology>
    </subcellularLocation>
</comment>
<keyword evidence="6 12" id="KW-1133">Transmembrane helix</keyword>
<evidence type="ECO:0000256" key="11">
    <source>
        <dbReference type="SAM" id="MobiDB-lite"/>
    </source>
</evidence>
<protein>
    <recommendedName>
        <fullName evidence="17">Cation/H+ exchanger domain-containing protein</fullName>
    </recommendedName>
</protein>
<evidence type="ECO:0000256" key="7">
    <source>
        <dbReference type="ARBA" id="ARBA00023053"/>
    </source>
</evidence>
<evidence type="ECO:0000256" key="8">
    <source>
        <dbReference type="ARBA" id="ARBA00023065"/>
    </source>
</evidence>
<name>G8BR51_TETPH</name>
<feature type="compositionally biased region" description="Basic residues" evidence="11">
    <location>
        <begin position="522"/>
        <end position="542"/>
    </location>
</feature>
<proteinExistence type="inferred from homology"/>
<keyword evidence="5 12" id="KW-0812">Transmembrane</keyword>
<feature type="transmembrane region" description="Helical" evidence="12">
    <location>
        <begin position="327"/>
        <end position="350"/>
    </location>
</feature>
<dbReference type="Proteomes" id="UP000005666">
    <property type="component" value="Chromosome 3"/>
</dbReference>
<comment type="similarity">
    <text evidence="2">Belongs to the fungal Na(+)/H(+) exchanger family.</text>
</comment>
<dbReference type="GeneID" id="11533987"/>
<sequence>MAVWETLEPTKPHVAYAIVGIFSILFSLVSLFIKEKLYIGESTLAAIYGLIVGPHCLKWFSPTTWGNTDSITLEITRIVLCLQIFAVAVELPRKYMLKHWRSITMLLLPVMTAGWLIIGLFIWIIIPGLNFPAGLLVSACITATDPILAQSVVSGKFAQRVPGHLRNLLSAESGCNDGMAFPFIFLSLNLILHPGEGGEIVKNWICITILYECVFGCILGTFIGYVGRRAIRFGKEKNLVDRESFLAFYIFLSFCCAGFGSTLGVDDLLVSFAAGTAFAWDGWFTDATAESKISTVIEVLLNYSYFIYFGAIIPWEQFNNGEIGTEVWRLIILAIIVLFLRRIPAVVVLTKLIPDIKTWREALFVGHFGPIGVGAIFAAILARSELESSVSDEETPLRQIPPKGTKHWQLISCVWPITCFFVVTSILVHGSSVALITLSRHLNTITLTKSFSTHTTFGGKASWMSRLPQLENSGRSFSLQRVDTDAPEKSGKMSEMSRSSTVETSGIPVRHAGGMRRLNKDQRKHKHIKKKRENFFSKHHKHFPDDELNDLGRERLQLEKEAAAGTFALGGIRNHAPPSPVKGETVESTPSEENEKSYESQIDNGDKSSHTNSYQNSSSVRDYEEKFDQDEDYQIKPIRIEGIDDQTSQSTDERVAQLSQVECKPVTAYVDEDNVIIENREGEVLDHISLARSPDDEEAIKNYHGNEQTSIYSNQNLNKLTRIVSNASSKSFGAIKTAFSPPPPDEKRNDNNKSRYYAYKVGDIVMIENADGEVLRRYRIKTKTDSSGQNENVLHKTLSKLGLKNRREAISDQNLNKEQNDIAHSEDPFTKKMRRNLTPAPKNVSISREGSLIDEDLEETSIEEPDLQNFDTQSYNGSGYEMSINGEANDHNHSSDDNDDSYSSGEESETSIQKIRRLAALGAVEDNGSNNNEK</sequence>
<evidence type="ECO:0000313" key="15">
    <source>
        <dbReference type="EMBL" id="CCE62227.1"/>
    </source>
</evidence>
<feature type="compositionally biased region" description="Acidic residues" evidence="11">
    <location>
        <begin position="852"/>
        <end position="866"/>
    </location>
</feature>
<feature type="transmembrane region" description="Helical" evidence="12">
    <location>
        <begin position="14"/>
        <end position="33"/>
    </location>
</feature>
<dbReference type="GO" id="GO:0015385">
    <property type="term" value="F:sodium:proton antiporter activity"/>
    <property type="evidence" value="ECO:0007669"/>
    <property type="project" value="EnsemblFungi"/>
</dbReference>
<dbReference type="PANTHER" id="PTHR31382">
    <property type="entry name" value="NA(+)/H(+) ANTIPORTER"/>
    <property type="match status" value="1"/>
</dbReference>
<evidence type="ECO:0000256" key="5">
    <source>
        <dbReference type="ARBA" id="ARBA00022692"/>
    </source>
</evidence>
<keyword evidence="10" id="KW-0739">Sodium transport</keyword>
<evidence type="ECO:0000256" key="12">
    <source>
        <dbReference type="SAM" id="Phobius"/>
    </source>
</evidence>
<evidence type="ECO:0000313" key="16">
    <source>
        <dbReference type="Proteomes" id="UP000005666"/>
    </source>
</evidence>
<evidence type="ECO:0000256" key="1">
    <source>
        <dbReference type="ARBA" id="ARBA00004141"/>
    </source>
</evidence>
<dbReference type="eggNOG" id="KOG4505">
    <property type="taxonomic scope" value="Eukaryota"/>
</dbReference>
<evidence type="ECO:0000256" key="3">
    <source>
        <dbReference type="ARBA" id="ARBA00022448"/>
    </source>
</evidence>
<keyword evidence="3" id="KW-0813">Transport</keyword>
<dbReference type="GO" id="GO:0030007">
    <property type="term" value="P:intracellular potassium ion homeostasis"/>
    <property type="evidence" value="ECO:0007669"/>
    <property type="project" value="EnsemblFungi"/>
</dbReference>
<keyword evidence="16" id="KW-1185">Reference proteome</keyword>
<reference evidence="15 16" key="1">
    <citation type="journal article" date="2011" name="Proc. Natl. Acad. Sci. U.S.A.">
        <title>Evolutionary erosion of yeast sex chromosomes by mating-type switching accidents.</title>
        <authorList>
            <person name="Gordon J.L."/>
            <person name="Armisen D."/>
            <person name="Proux-Wera E."/>
            <person name="Oheigeartaigh S.S."/>
            <person name="Byrne K.P."/>
            <person name="Wolfe K.H."/>
        </authorList>
    </citation>
    <scope>NUCLEOTIDE SEQUENCE [LARGE SCALE GENOMIC DNA]</scope>
    <source>
        <strain evidence="16">ATCC 24235 / CBS 4417 / NBRC 1672 / NRRL Y-8282 / UCD 70-5</strain>
    </source>
</reference>
<dbReference type="InterPro" id="IPR004712">
    <property type="entry name" value="Na+/H+_antiporter_fungi"/>
</dbReference>
<feature type="transmembrane region" description="Helical" evidence="12">
    <location>
        <begin position="103"/>
        <end position="126"/>
    </location>
</feature>
<evidence type="ECO:0000259" key="13">
    <source>
        <dbReference type="Pfam" id="PF00999"/>
    </source>
</evidence>
<dbReference type="GO" id="GO:0045121">
    <property type="term" value="C:membrane raft"/>
    <property type="evidence" value="ECO:0007669"/>
    <property type="project" value="EnsemblFungi"/>
</dbReference>
<feature type="domain" description="Alkali metal cation/H+ antiporter Nha1 C-terminal" evidence="14">
    <location>
        <begin position="840"/>
        <end position="928"/>
    </location>
</feature>
<dbReference type="GO" id="GO:0042391">
    <property type="term" value="P:regulation of membrane potential"/>
    <property type="evidence" value="ECO:0007669"/>
    <property type="project" value="InterPro"/>
</dbReference>
<evidence type="ECO:0000259" key="14">
    <source>
        <dbReference type="Pfam" id="PF08619"/>
    </source>
</evidence>
<evidence type="ECO:0000256" key="2">
    <source>
        <dbReference type="ARBA" id="ARBA00005248"/>
    </source>
</evidence>
<evidence type="ECO:0000256" key="6">
    <source>
        <dbReference type="ARBA" id="ARBA00022989"/>
    </source>
</evidence>
<dbReference type="GO" id="GO:0036376">
    <property type="term" value="P:sodium ion export across plasma membrane"/>
    <property type="evidence" value="ECO:0007669"/>
    <property type="project" value="EnsemblFungi"/>
</dbReference>